<sequence>MLLKPDRTGRFNRLNREPAGRPVPVRFRTAITYNRPGTARTAGSTAEPPNRPRFRITGRFSYSCIGRLRRDHVYPNAKEKLIPREKNLAHSEISRCREPANLLTVSSRRLRQSGVSISFVKVKTNAPCSFEARSQHLLQSCSFAKPKATPIFLVCKVL</sequence>
<evidence type="ECO:0000313" key="1">
    <source>
        <dbReference type="EMBL" id="KAI0501025.1"/>
    </source>
</evidence>
<accession>A0A8T3B3F9</accession>
<protein>
    <submittedName>
        <fullName evidence="1">Uncharacterized protein</fullName>
    </submittedName>
</protein>
<dbReference type="AlphaFoldDB" id="A0A8T3B3F9"/>
<dbReference type="EMBL" id="JAGYWB010000013">
    <property type="protein sequence ID" value="KAI0501025.1"/>
    <property type="molecule type" value="Genomic_DNA"/>
</dbReference>
<reference evidence="1" key="1">
    <citation type="journal article" date="2022" name="Front. Genet.">
        <title>Chromosome-Scale Assembly of the Dendrobium nobile Genome Provides Insights Into the Molecular Mechanism of the Biosynthesis of the Medicinal Active Ingredient of Dendrobium.</title>
        <authorList>
            <person name="Xu Q."/>
            <person name="Niu S.-C."/>
            <person name="Li K.-L."/>
            <person name="Zheng P.-J."/>
            <person name="Zhang X.-J."/>
            <person name="Jia Y."/>
            <person name="Liu Y."/>
            <person name="Niu Y.-X."/>
            <person name="Yu L.-H."/>
            <person name="Chen D.-F."/>
            <person name="Zhang G.-Q."/>
        </authorList>
    </citation>
    <scope>NUCLEOTIDE SEQUENCE</scope>
    <source>
        <tissue evidence="1">Leaf</tissue>
    </source>
</reference>
<name>A0A8T3B3F9_DENNO</name>
<gene>
    <name evidence="1" type="ORF">KFK09_019243</name>
</gene>
<keyword evidence="2" id="KW-1185">Reference proteome</keyword>
<proteinExistence type="predicted"/>
<organism evidence="1 2">
    <name type="scientific">Dendrobium nobile</name>
    <name type="common">Orchid</name>
    <dbReference type="NCBI Taxonomy" id="94219"/>
    <lineage>
        <taxon>Eukaryota</taxon>
        <taxon>Viridiplantae</taxon>
        <taxon>Streptophyta</taxon>
        <taxon>Embryophyta</taxon>
        <taxon>Tracheophyta</taxon>
        <taxon>Spermatophyta</taxon>
        <taxon>Magnoliopsida</taxon>
        <taxon>Liliopsida</taxon>
        <taxon>Asparagales</taxon>
        <taxon>Orchidaceae</taxon>
        <taxon>Epidendroideae</taxon>
        <taxon>Malaxideae</taxon>
        <taxon>Dendrobiinae</taxon>
        <taxon>Dendrobium</taxon>
    </lineage>
</organism>
<comment type="caution">
    <text evidence="1">The sequence shown here is derived from an EMBL/GenBank/DDBJ whole genome shotgun (WGS) entry which is preliminary data.</text>
</comment>
<evidence type="ECO:0000313" key="2">
    <source>
        <dbReference type="Proteomes" id="UP000829196"/>
    </source>
</evidence>
<dbReference type="Proteomes" id="UP000829196">
    <property type="component" value="Unassembled WGS sequence"/>
</dbReference>